<dbReference type="AlphaFoldDB" id="A0AAX6M8D9"/>
<dbReference type="GO" id="GO:0043022">
    <property type="term" value="F:ribosome binding"/>
    <property type="evidence" value="ECO:0007669"/>
    <property type="project" value="TreeGrafter"/>
</dbReference>
<feature type="domain" description="Signal recognition particle SRP72 subunit RNA-binding" evidence="12">
    <location>
        <begin position="555"/>
        <end position="604"/>
    </location>
</feature>
<dbReference type="PIRSF" id="PIRSF038922">
    <property type="entry name" value="SRP72"/>
    <property type="match status" value="1"/>
</dbReference>
<evidence type="ECO:0000313" key="13">
    <source>
        <dbReference type="EMBL" id="KAK6948714.1"/>
    </source>
</evidence>
<dbReference type="Pfam" id="PF17004">
    <property type="entry name" value="SRP_TPR_like"/>
    <property type="match status" value="1"/>
</dbReference>
<evidence type="ECO:0000256" key="6">
    <source>
        <dbReference type="ARBA" id="ARBA00022824"/>
    </source>
</evidence>
<proteinExistence type="inferred from homology"/>
<evidence type="ECO:0000256" key="7">
    <source>
        <dbReference type="ARBA" id="ARBA00023135"/>
    </source>
</evidence>
<keyword evidence="14" id="KW-1185">Reference proteome</keyword>
<dbReference type="Pfam" id="PF08492">
    <property type="entry name" value="SRP72"/>
    <property type="match status" value="1"/>
</dbReference>
<dbReference type="Gene3D" id="1.25.40.10">
    <property type="entry name" value="Tetratricopeptide repeat domain"/>
    <property type="match status" value="1"/>
</dbReference>
<evidence type="ECO:0000256" key="2">
    <source>
        <dbReference type="ARBA" id="ARBA00004496"/>
    </source>
</evidence>
<feature type="region of interest" description="Disordered" evidence="11">
    <location>
        <begin position="550"/>
        <end position="625"/>
    </location>
</feature>
<evidence type="ECO:0000256" key="10">
    <source>
        <dbReference type="SAM" id="Coils"/>
    </source>
</evidence>
<dbReference type="GO" id="GO:0005783">
    <property type="term" value="C:endoplasmic reticulum"/>
    <property type="evidence" value="ECO:0007669"/>
    <property type="project" value="UniProtKB-SubCell"/>
</dbReference>
<comment type="subcellular location">
    <subcellularLocation>
        <location evidence="2 9">Cytoplasm</location>
    </subcellularLocation>
    <subcellularLocation>
        <location evidence="1">Endoplasmic reticulum</location>
    </subcellularLocation>
</comment>
<evidence type="ECO:0000256" key="9">
    <source>
        <dbReference type="PIRNR" id="PIRNR038922"/>
    </source>
</evidence>
<keyword evidence="8 9" id="KW-0687">Ribonucleoprotein</keyword>
<feature type="coiled-coil region" evidence="10">
    <location>
        <begin position="17"/>
        <end position="44"/>
    </location>
</feature>
<dbReference type="GO" id="GO:0006614">
    <property type="term" value="P:SRP-dependent cotranslational protein targeting to membrane"/>
    <property type="evidence" value="ECO:0007669"/>
    <property type="project" value="UniProtKB-UniRule"/>
</dbReference>
<evidence type="ECO:0000256" key="1">
    <source>
        <dbReference type="ARBA" id="ARBA00004240"/>
    </source>
</evidence>
<reference evidence="13 14" key="1">
    <citation type="journal article" date="2024" name="Front Chem Biol">
        <title>Unveiling the potential of Daldinia eschscholtzii MFLUCC 19-0629 through bioactivity and bioinformatics studies for enhanced sustainable agriculture production.</title>
        <authorList>
            <person name="Brooks S."/>
            <person name="Weaver J.A."/>
            <person name="Klomchit A."/>
            <person name="Alharthi S.A."/>
            <person name="Onlamun T."/>
            <person name="Nurani R."/>
            <person name="Vong T.K."/>
            <person name="Alberti F."/>
            <person name="Greco C."/>
        </authorList>
    </citation>
    <scope>NUCLEOTIDE SEQUENCE [LARGE SCALE GENOMIC DNA]</scope>
    <source>
        <strain evidence="13">MFLUCC 19-0629</strain>
    </source>
</reference>
<evidence type="ECO:0000313" key="14">
    <source>
        <dbReference type="Proteomes" id="UP001369815"/>
    </source>
</evidence>
<keyword evidence="10" id="KW-0175">Coiled coil</keyword>
<comment type="caution">
    <text evidence="13">The sequence shown here is derived from an EMBL/GenBank/DDBJ whole genome shotgun (WGS) entry which is preliminary data.</text>
</comment>
<evidence type="ECO:0000256" key="3">
    <source>
        <dbReference type="ARBA" id="ARBA00007676"/>
    </source>
</evidence>
<name>A0AAX6M8D9_9PEZI</name>
<dbReference type="SUPFAM" id="SSF48452">
    <property type="entry name" value="TPR-like"/>
    <property type="match status" value="1"/>
</dbReference>
<dbReference type="GO" id="GO:0005786">
    <property type="term" value="C:signal recognition particle, endoplasmic reticulum targeting"/>
    <property type="evidence" value="ECO:0007669"/>
    <property type="project" value="UniProtKB-UniRule"/>
</dbReference>
<dbReference type="Proteomes" id="UP001369815">
    <property type="component" value="Unassembled WGS sequence"/>
</dbReference>
<protein>
    <recommendedName>
        <fullName evidence="4 9">Signal recognition particle subunit SRP72</fullName>
    </recommendedName>
</protein>
<keyword evidence="6" id="KW-0256">Endoplasmic reticulum</keyword>
<dbReference type="FunFam" id="1.25.40.10:FF:000512">
    <property type="entry name" value="Signal recognition particle subunit SRP72"/>
    <property type="match status" value="1"/>
</dbReference>
<feature type="compositionally biased region" description="Basic and acidic residues" evidence="11">
    <location>
        <begin position="558"/>
        <end position="568"/>
    </location>
</feature>
<feature type="compositionally biased region" description="Basic and acidic residues" evidence="11">
    <location>
        <begin position="580"/>
        <end position="601"/>
    </location>
</feature>
<evidence type="ECO:0000256" key="11">
    <source>
        <dbReference type="SAM" id="MobiDB-lite"/>
    </source>
</evidence>
<accession>A0AAX6M8D9</accession>
<sequence length="652" mass="70981">MASAAAKLTSLLRASTIQDHDEVLEAANAAIQASKKDIEAQRTRVVALLKLDRFEDALRAVAEGGDELEKECVFEKSYALYKSGQLEDAAKTLDRASTSSKTSRPFRHLAAQIAYRAEKFPDAADAYHHLLEEQGGLAGEENDLNINLLATNAQLEWNGLGHLLREQERQPSRDHLEAFETAYNAACTCIARGDLNRASVFLKRAQDLCEASEDLSADEKKAELLPIMVQHAYVLTRLGKESDAAALHKSIVLSEIPEAPTRAVAQNNQIAIGAAGRNPFLTQRLFQSATKLSGSDKLFAYQTSILNRNQYAIDLQAQKFDGIEQSTSKAILQSSSPTSSVEIAGLGVINAAAHTRLQTGAEALKQVLHLLEKRPTDIGLLLTIIQIYVQLQKPGPALSLLEAFLKRLETASTPDFEDVRFAPGLVAVTVALYRLQGRQNSIRTELARASTHWRSKSKDSASSLLREAGIELLKSSSREDVALAGESFETLVAQSEKDSIAVAGLVASFAIEDYAKIERYLPSLTPIEHLTAGANAAALIAAGVASIPAPAAPTSKKRPAEYEAEKPASAKRRRKKRLPKNYEEGKLPDPERWLPLRDRSTYRPKGKKGRKRAQESTQGGVVKEEETLELVGGAGAVKVEKASGKKKKKGKK</sequence>
<dbReference type="InterPro" id="IPR026270">
    <property type="entry name" value="SRP72"/>
</dbReference>
<dbReference type="InterPro" id="IPR013699">
    <property type="entry name" value="Signal_recog_part_SRP72_RNA-bd"/>
</dbReference>
<dbReference type="InterPro" id="IPR011990">
    <property type="entry name" value="TPR-like_helical_dom_sf"/>
</dbReference>
<dbReference type="EMBL" id="JBANMG010000010">
    <property type="protein sequence ID" value="KAK6948714.1"/>
    <property type="molecule type" value="Genomic_DNA"/>
</dbReference>
<evidence type="ECO:0000256" key="5">
    <source>
        <dbReference type="ARBA" id="ARBA00022490"/>
    </source>
</evidence>
<feature type="compositionally biased region" description="Basic residues" evidence="11">
    <location>
        <begin position="602"/>
        <end position="611"/>
    </location>
</feature>
<dbReference type="GO" id="GO:0008312">
    <property type="term" value="F:7S RNA binding"/>
    <property type="evidence" value="ECO:0007669"/>
    <property type="project" value="InterPro"/>
</dbReference>
<organism evidence="13 14">
    <name type="scientific">Daldinia eschscholtzii</name>
    <dbReference type="NCBI Taxonomy" id="292717"/>
    <lineage>
        <taxon>Eukaryota</taxon>
        <taxon>Fungi</taxon>
        <taxon>Dikarya</taxon>
        <taxon>Ascomycota</taxon>
        <taxon>Pezizomycotina</taxon>
        <taxon>Sordariomycetes</taxon>
        <taxon>Xylariomycetidae</taxon>
        <taxon>Xylariales</taxon>
        <taxon>Hypoxylaceae</taxon>
        <taxon>Daldinia</taxon>
    </lineage>
</organism>
<dbReference type="InterPro" id="IPR031545">
    <property type="entry name" value="SRP72_TPR-like"/>
</dbReference>
<comment type="function">
    <text evidence="9">Component of the signal recognition particle (SRP) complex, a ribonucleoprotein complex that mediates the cotranslational targeting of secretory and membrane proteins to the endoplasmic reticulum (ER).</text>
</comment>
<evidence type="ECO:0000256" key="8">
    <source>
        <dbReference type="ARBA" id="ARBA00023274"/>
    </source>
</evidence>
<feature type="compositionally biased region" description="Basic residues" evidence="11">
    <location>
        <begin position="569"/>
        <end position="579"/>
    </location>
</feature>
<comment type="similarity">
    <text evidence="3 9">Belongs to the SRP72 family.</text>
</comment>
<dbReference type="PANTHER" id="PTHR14094">
    <property type="entry name" value="SIGNAL RECOGNITION PARTICLE 72"/>
    <property type="match status" value="1"/>
</dbReference>
<gene>
    <name evidence="13" type="ORF">Daesc_010484</name>
</gene>
<evidence type="ECO:0000256" key="4">
    <source>
        <dbReference type="ARBA" id="ARBA00018350"/>
    </source>
</evidence>
<keyword evidence="7 9" id="KW-0733">Signal recognition particle</keyword>
<keyword evidence="5 9" id="KW-0963">Cytoplasm</keyword>
<dbReference type="PANTHER" id="PTHR14094:SF9">
    <property type="entry name" value="SIGNAL RECOGNITION PARTICLE SUBUNIT SRP72"/>
    <property type="match status" value="1"/>
</dbReference>
<evidence type="ECO:0000259" key="12">
    <source>
        <dbReference type="Pfam" id="PF08492"/>
    </source>
</evidence>